<dbReference type="InterPro" id="IPR009057">
    <property type="entry name" value="Homeodomain-like_sf"/>
</dbReference>
<feature type="compositionally biased region" description="Polar residues" evidence="1">
    <location>
        <begin position="297"/>
        <end position="306"/>
    </location>
</feature>
<feature type="compositionally biased region" description="Low complexity" evidence="1">
    <location>
        <begin position="278"/>
        <end position="291"/>
    </location>
</feature>
<name>A0A9W9QV82_PENBR</name>
<dbReference type="InterPro" id="IPR001005">
    <property type="entry name" value="SANT/Myb"/>
</dbReference>
<dbReference type="GO" id="GO:0000126">
    <property type="term" value="C:transcription factor TFIIIB complex"/>
    <property type="evidence" value="ECO:0007669"/>
    <property type="project" value="TreeGrafter"/>
</dbReference>
<evidence type="ECO:0000259" key="2">
    <source>
        <dbReference type="SMART" id="SM00717"/>
    </source>
</evidence>
<sequence>MKSFSSAINKTGKKFAPKAPARRAPAAPARRPSVTQQSPAETPQPKSTPETSSNNEASVETAPVVTETERPAVTELPPPAVAATEPIQPPAPAPATAQTPVTVPNSSAKSTAIPKPTAISKPTPIPRTPISRPTPISKPTTIPKPTPSPKSTLITKPTSIPSPQKRKAQAVEQSEPVTTVPPTPPPTQPSPPVTTSANDSQTADDQGPEQALLDYARIEAARAAGDLVDSTEPQPKPSTQPTSQTTHTDAPPAKRAKKAVPIPKAKPNRKKSTSATPSASGSRRGSQSVVSTIEGPTGTSDISGISTPDPATKPKKRKYSKAEASDADGSEKPKRPRKKREPTPEEAEGVEILPNVMKMSELCKDLRTGRKSKREVELRRMEQEAEEKKKSGGGTPVKEPEPEKVEEPVVWKPRNGPRMTVVNGEIQLDNTSLQVDRHADAARELGELEDVEENSLTRKINSASFGKRSKAETWDEEMTELFYRGLRMFGTDFMVISKMFPGRSRRQIKLKFNNEERRDPQRIKDTLLGPREMITIAAYSEMTNTTYDDPKAVQQELDEEKKRIEEQHTKEQELQAELLRNPTGGDANDGKNDKAPVKKSRKKQVKSDGGGGTEEVLGSIDDIPTA</sequence>
<dbReference type="InterPro" id="IPR039467">
    <property type="entry name" value="TFIIIB_B''_Myb"/>
</dbReference>
<dbReference type="SUPFAM" id="SSF46689">
    <property type="entry name" value="Homeodomain-like"/>
    <property type="match status" value="1"/>
</dbReference>
<feature type="compositionally biased region" description="Low complexity" evidence="1">
    <location>
        <begin position="149"/>
        <end position="159"/>
    </location>
</feature>
<dbReference type="SMART" id="SM00717">
    <property type="entry name" value="SANT"/>
    <property type="match status" value="1"/>
</dbReference>
<keyword evidence="4" id="KW-1185">Reference proteome</keyword>
<dbReference type="GO" id="GO:0070898">
    <property type="term" value="P:RNA polymerase III preinitiation complex assembly"/>
    <property type="evidence" value="ECO:0007669"/>
    <property type="project" value="TreeGrafter"/>
</dbReference>
<evidence type="ECO:0000313" key="3">
    <source>
        <dbReference type="EMBL" id="KAJ5341678.1"/>
    </source>
</evidence>
<feature type="compositionally biased region" description="Low complexity" evidence="1">
    <location>
        <begin position="128"/>
        <end position="141"/>
    </location>
</feature>
<feature type="compositionally biased region" description="Basic and acidic residues" evidence="1">
    <location>
        <begin position="320"/>
        <end position="333"/>
    </location>
</feature>
<feature type="compositionally biased region" description="Low complexity" evidence="1">
    <location>
        <begin position="230"/>
        <end position="265"/>
    </location>
</feature>
<feature type="compositionally biased region" description="Basic and acidic residues" evidence="1">
    <location>
        <begin position="361"/>
        <end position="390"/>
    </location>
</feature>
<feature type="region of interest" description="Disordered" evidence="1">
    <location>
        <begin position="1"/>
        <end position="406"/>
    </location>
</feature>
<dbReference type="EMBL" id="JAPZBR010000008">
    <property type="protein sequence ID" value="KAJ5341678.1"/>
    <property type="molecule type" value="Genomic_DNA"/>
</dbReference>
<feature type="domain" description="Myb-like" evidence="2">
    <location>
        <begin position="470"/>
        <end position="518"/>
    </location>
</feature>
<dbReference type="AlphaFoldDB" id="A0A9W9QV82"/>
<feature type="compositionally biased region" description="Low complexity" evidence="1">
    <location>
        <begin position="94"/>
        <end position="104"/>
    </location>
</feature>
<dbReference type="Pfam" id="PF15963">
    <property type="entry name" value="Myb_DNA-bind_7"/>
    <property type="match status" value="1"/>
</dbReference>
<dbReference type="Proteomes" id="UP001148299">
    <property type="component" value="Unassembled WGS sequence"/>
</dbReference>
<evidence type="ECO:0000313" key="4">
    <source>
        <dbReference type="Proteomes" id="UP001148299"/>
    </source>
</evidence>
<gene>
    <name evidence="3" type="ORF">N7541_010802</name>
</gene>
<feature type="compositionally biased region" description="Polar residues" evidence="1">
    <location>
        <begin position="33"/>
        <end position="58"/>
    </location>
</feature>
<feature type="compositionally biased region" description="Low complexity" evidence="1">
    <location>
        <begin position="17"/>
        <end position="32"/>
    </location>
</feature>
<feature type="region of interest" description="Disordered" evidence="1">
    <location>
        <begin position="562"/>
        <end position="626"/>
    </location>
</feature>
<reference evidence="3" key="1">
    <citation type="submission" date="2022-12" db="EMBL/GenBank/DDBJ databases">
        <authorList>
            <person name="Petersen C."/>
        </authorList>
    </citation>
    <scope>NUCLEOTIDE SEQUENCE</scope>
    <source>
        <strain evidence="3">IBT 35675</strain>
    </source>
</reference>
<dbReference type="PANTHER" id="PTHR22929:SF0">
    <property type="entry name" value="TRANSCRIPTION FACTOR TFIIIB COMPONENT B'' HOMOLOG"/>
    <property type="match status" value="1"/>
</dbReference>
<organism evidence="3 4">
    <name type="scientific">Penicillium brevicompactum</name>
    <dbReference type="NCBI Taxonomy" id="5074"/>
    <lineage>
        <taxon>Eukaryota</taxon>
        <taxon>Fungi</taxon>
        <taxon>Dikarya</taxon>
        <taxon>Ascomycota</taxon>
        <taxon>Pezizomycotina</taxon>
        <taxon>Eurotiomycetes</taxon>
        <taxon>Eurotiomycetidae</taxon>
        <taxon>Eurotiales</taxon>
        <taxon>Aspergillaceae</taxon>
        <taxon>Penicillium</taxon>
    </lineage>
</organism>
<reference evidence="3" key="2">
    <citation type="journal article" date="2023" name="IMA Fungus">
        <title>Comparative genomic study of the Penicillium genus elucidates a diverse pangenome and 15 lateral gene transfer events.</title>
        <authorList>
            <person name="Petersen C."/>
            <person name="Sorensen T."/>
            <person name="Nielsen M.R."/>
            <person name="Sondergaard T.E."/>
            <person name="Sorensen J.L."/>
            <person name="Fitzpatrick D.A."/>
            <person name="Frisvad J.C."/>
            <person name="Nielsen K.L."/>
        </authorList>
    </citation>
    <scope>NUCLEOTIDE SEQUENCE</scope>
    <source>
        <strain evidence="3">IBT 35675</strain>
    </source>
</reference>
<feature type="compositionally biased region" description="Basic and acidic residues" evidence="1">
    <location>
        <begin position="562"/>
        <end position="573"/>
    </location>
</feature>
<proteinExistence type="predicted"/>
<dbReference type="Gene3D" id="1.10.10.60">
    <property type="entry name" value="Homeodomain-like"/>
    <property type="match status" value="1"/>
</dbReference>
<feature type="compositionally biased region" description="Pro residues" evidence="1">
    <location>
        <begin position="179"/>
        <end position="192"/>
    </location>
</feature>
<dbReference type="FunFam" id="1.10.10.60:FF:000322">
    <property type="entry name" value="Transcription factor TFIIIB component B"/>
    <property type="match status" value="1"/>
</dbReference>
<evidence type="ECO:0000256" key="1">
    <source>
        <dbReference type="SAM" id="MobiDB-lite"/>
    </source>
</evidence>
<dbReference type="GO" id="GO:0001156">
    <property type="term" value="F:TFIIIC-class transcription factor complex binding"/>
    <property type="evidence" value="ECO:0007669"/>
    <property type="project" value="TreeGrafter"/>
</dbReference>
<protein>
    <recommendedName>
        <fullName evidence="2">Myb-like domain-containing protein</fullName>
    </recommendedName>
</protein>
<dbReference type="CDD" id="cd00167">
    <property type="entry name" value="SANT"/>
    <property type="match status" value="1"/>
</dbReference>
<dbReference type="PANTHER" id="PTHR22929">
    <property type="entry name" value="RNA POLYMERASE III TRANSCRIPTION INITIATION FACTOR B"/>
    <property type="match status" value="1"/>
</dbReference>
<accession>A0A9W9QV82</accession>
<comment type="caution">
    <text evidence="3">The sequence shown here is derived from an EMBL/GenBank/DDBJ whole genome shotgun (WGS) entry which is preliminary data.</text>
</comment>